<evidence type="ECO:0000313" key="1">
    <source>
        <dbReference type="EMBL" id="BBB92062.1"/>
    </source>
</evidence>
<dbReference type="RefSeq" id="WP_126309005.1">
    <property type="nucleotide sequence ID" value="NZ_AP018449.1"/>
</dbReference>
<dbReference type="InterPro" id="IPR010165">
    <property type="entry name" value="CRISPR-Cmr3_IIIB"/>
</dbReference>
<keyword evidence="2" id="KW-1185">Reference proteome</keyword>
<reference evidence="1 2" key="1">
    <citation type="journal article" date="2018" name="Int. J. Syst. Evol. Microbiol.">
        <title>Methylomusa anaerophila gen. nov., sp. nov., an anaerobic methanol-utilizing bacterium isolated from a microbial fuel cell.</title>
        <authorList>
            <person name="Amano N."/>
            <person name="Yamamuro A."/>
            <person name="Miyahara M."/>
            <person name="Kouzuma A."/>
            <person name="Abe T."/>
            <person name="Watanabe K."/>
        </authorList>
    </citation>
    <scope>NUCLEOTIDE SEQUENCE [LARGE SCALE GENOMIC DNA]</scope>
    <source>
        <strain evidence="1 2">MMFC1</strain>
    </source>
</reference>
<protein>
    <submittedName>
        <fullName evidence="1">CRISPR-associated protein</fullName>
    </submittedName>
</protein>
<sequence length="355" mass="39401">MIIEIRALDTLFFRDGKPFTMGAETWANGIFPPAPSVLYGALRSAYFAQHPEALAKVNSADDPTAGLVIRGYYLKIGEFVHFLLPGDCVVWDKDGAKVAGTMALQPNEELSSCPLPYMLAPAVQNRTESIEDGLLDDLTFEEYLDGFSTHYCFKKMHDYVLTEAKIGIARSYDTRTTEESRLYRIGMRRLESSLRRGRKTSAVSMVIDFSGMDLLREGIIRLGGEGKAALYQETTPYSIPKVLLQGRLFKLYLATPAIFENGWVPGWIDSVTMTGTYNGVNMRLICAAIGKFHSLGGWDMDKCKPKPMRRAVPAGSVYYFETETTPDLVLDVFHGQSISDYDAPQGFGIAYVGAV</sequence>
<dbReference type="AlphaFoldDB" id="A0A348ALW4"/>
<gene>
    <name evidence="1" type="ORF">MAMMFC1_02747</name>
</gene>
<dbReference type="Gene3D" id="2.60.40.4350">
    <property type="match status" value="1"/>
</dbReference>
<dbReference type="NCBIfam" id="TIGR01888">
    <property type="entry name" value="cas_cmr3"/>
    <property type="match status" value="1"/>
</dbReference>
<dbReference type="Proteomes" id="UP000276437">
    <property type="component" value="Chromosome"/>
</dbReference>
<proteinExistence type="predicted"/>
<name>A0A348ALW4_9FIRM</name>
<organism evidence="1 2">
    <name type="scientific">Methylomusa anaerophila</name>
    <dbReference type="NCBI Taxonomy" id="1930071"/>
    <lineage>
        <taxon>Bacteria</taxon>
        <taxon>Bacillati</taxon>
        <taxon>Bacillota</taxon>
        <taxon>Negativicutes</taxon>
        <taxon>Selenomonadales</taxon>
        <taxon>Sporomusaceae</taxon>
        <taxon>Methylomusa</taxon>
    </lineage>
</organism>
<dbReference type="Pfam" id="PF09700">
    <property type="entry name" value="Cas_Cmr3"/>
    <property type="match status" value="1"/>
</dbReference>
<accession>A0A348ALW4</accession>
<dbReference type="InterPro" id="IPR019117">
    <property type="entry name" value="CRISPR-assoc_protein_Cmr3"/>
</dbReference>
<dbReference type="OrthoDB" id="6162707at2"/>
<evidence type="ECO:0000313" key="2">
    <source>
        <dbReference type="Proteomes" id="UP000276437"/>
    </source>
</evidence>
<dbReference type="KEGG" id="mana:MAMMFC1_02747"/>
<dbReference type="EMBL" id="AP018449">
    <property type="protein sequence ID" value="BBB92062.1"/>
    <property type="molecule type" value="Genomic_DNA"/>
</dbReference>
<dbReference type="Gene3D" id="3.30.70.2940">
    <property type="match status" value="1"/>
</dbReference>